<evidence type="ECO:0008006" key="4">
    <source>
        <dbReference type="Google" id="ProtNLM"/>
    </source>
</evidence>
<feature type="compositionally biased region" description="Polar residues" evidence="1">
    <location>
        <begin position="1"/>
        <end position="15"/>
    </location>
</feature>
<name>A0ABQ4ZA57_9ASTR</name>
<accession>A0ABQ4ZA57</accession>
<evidence type="ECO:0000313" key="2">
    <source>
        <dbReference type="EMBL" id="GJS86705.1"/>
    </source>
</evidence>
<evidence type="ECO:0000256" key="1">
    <source>
        <dbReference type="SAM" id="MobiDB-lite"/>
    </source>
</evidence>
<evidence type="ECO:0000313" key="3">
    <source>
        <dbReference type="Proteomes" id="UP001151760"/>
    </source>
</evidence>
<sequence>MRTRNSYFPNNSNVTIPRRRNKGRAPNIVEPELRTIVAPMAERTMEELLRAPTEGYGEAIVLPEINADHFEIKTNLLQLVQANPFYGRESENPHAHINSFKRITSTLRFRNVPNDVIKLMMFPYSLEGAAKTWYDYKLLGKVLVKWIERIDKLADQLSTLVEIVSKISCRPRPIKGWRKVMLLLERETEETTDKEQNNFQGSTAHIPPPINPILIRNRCSKILPSEYSISFKSNDQKSMKSLESYGEDFFKSSKYLRFDISFADALLLMPRFAPTIRNLLMNKEKLLELAKIPLNEKLLDVGLLKSFSGKAWRSRQVAFTRIRRQDRPFTHPIGLRRRCFLSSWGDTAHALIDVYEGELILRDGDERLIFHVNKHPQKHANESIKMINFIDVSCEDSFGEVLRLKKSNHFLSGSTTPLSDSSPSLTSFETSDSFLEEFADELALLDPFPSGNEDVDVEAELREIELLLNRDPSTNFSPTITIDPNSERFTDEPAPACLPPPGDDDDDESFLKEDVQEENFQDYSNPLFEFDDNYNSSNINPLFKEMLEDVESKDSNVSNFDEPVLLNTPLFDEDECFDPGGDNDEIDAFLAIEISTYIEEGYYDSEGDVFYLEKLLIDDTTHNLFPEVLFDHEPQCFKDESEFDTLKNMVKVFDPGIWEKTFSPSCVRLSSKDHHYLFFTIVVQILFTHHLNFLFSFGSEDTIFDPDLSLFIFLSQEPEAVKCFNGICEINLRWIAFDFQVEHRALFSHINELPDRVYSNHVLAKSGYLVIHDQQIHFFNVIL</sequence>
<proteinExistence type="predicted"/>
<reference evidence="2" key="1">
    <citation type="journal article" date="2022" name="Int. J. Mol. Sci.">
        <title>Draft Genome of Tanacetum Coccineum: Genomic Comparison of Closely Related Tanacetum-Family Plants.</title>
        <authorList>
            <person name="Yamashiro T."/>
            <person name="Shiraishi A."/>
            <person name="Nakayama K."/>
            <person name="Satake H."/>
        </authorList>
    </citation>
    <scope>NUCLEOTIDE SEQUENCE</scope>
</reference>
<organism evidence="2 3">
    <name type="scientific">Tanacetum coccineum</name>
    <dbReference type="NCBI Taxonomy" id="301880"/>
    <lineage>
        <taxon>Eukaryota</taxon>
        <taxon>Viridiplantae</taxon>
        <taxon>Streptophyta</taxon>
        <taxon>Embryophyta</taxon>
        <taxon>Tracheophyta</taxon>
        <taxon>Spermatophyta</taxon>
        <taxon>Magnoliopsida</taxon>
        <taxon>eudicotyledons</taxon>
        <taxon>Gunneridae</taxon>
        <taxon>Pentapetalae</taxon>
        <taxon>asterids</taxon>
        <taxon>campanulids</taxon>
        <taxon>Asterales</taxon>
        <taxon>Asteraceae</taxon>
        <taxon>Asteroideae</taxon>
        <taxon>Anthemideae</taxon>
        <taxon>Anthemidinae</taxon>
        <taxon>Tanacetum</taxon>
    </lineage>
</organism>
<reference evidence="2" key="2">
    <citation type="submission" date="2022-01" db="EMBL/GenBank/DDBJ databases">
        <authorList>
            <person name="Yamashiro T."/>
            <person name="Shiraishi A."/>
            <person name="Satake H."/>
            <person name="Nakayama K."/>
        </authorList>
    </citation>
    <scope>NUCLEOTIDE SEQUENCE</scope>
</reference>
<keyword evidence="3" id="KW-1185">Reference proteome</keyword>
<protein>
    <recommendedName>
        <fullName evidence="4">Reverse transcriptase domain-containing protein</fullName>
    </recommendedName>
</protein>
<dbReference type="Proteomes" id="UP001151760">
    <property type="component" value="Unassembled WGS sequence"/>
</dbReference>
<gene>
    <name evidence="2" type="ORF">Tco_0769341</name>
</gene>
<comment type="caution">
    <text evidence="2">The sequence shown here is derived from an EMBL/GenBank/DDBJ whole genome shotgun (WGS) entry which is preliminary data.</text>
</comment>
<feature type="region of interest" description="Disordered" evidence="1">
    <location>
        <begin position="1"/>
        <end position="23"/>
    </location>
</feature>
<dbReference type="EMBL" id="BQNB010011142">
    <property type="protein sequence ID" value="GJS86705.1"/>
    <property type="molecule type" value="Genomic_DNA"/>
</dbReference>